<accession>A0A397H9E5</accession>
<evidence type="ECO:0000313" key="2">
    <source>
        <dbReference type="EMBL" id="RHZ59329.1"/>
    </source>
</evidence>
<dbReference type="InterPro" id="IPR012340">
    <property type="entry name" value="NA-bd_OB-fold"/>
</dbReference>
<dbReference type="GO" id="GO:0005737">
    <property type="term" value="C:cytoplasm"/>
    <property type="evidence" value="ECO:0007669"/>
    <property type="project" value="TreeGrafter"/>
</dbReference>
<feature type="region of interest" description="Disordered" evidence="1">
    <location>
        <begin position="287"/>
        <end position="310"/>
    </location>
</feature>
<dbReference type="PANTHER" id="PTHR35537">
    <property type="entry name" value="DNA DAMAGE-INDUCIBLE APOPTOSIS SUPPRESSOR PROTEIN DDIAS"/>
    <property type="match status" value="1"/>
</dbReference>
<feature type="compositionally biased region" description="Basic and acidic residues" evidence="1">
    <location>
        <begin position="301"/>
        <end position="310"/>
    </location>
</feature>
<dbReference type="GO" id="GO:1902230">
    <property type="term" value="P:negative regulation of intrinsic apoptotic signaling pathway in response to DNA damage"/>
    <property type="evidence" value="ECO:0007669"/>
    <property type="project" value="InterPro"/>
</dbReference>
<keyword evidence="3" id="KW-1185">Reference proteome</keyword>
<gene>
    <name evidence="2" type="ORF">Glove_364g64</name>
</gene>
<dbReference type="InterPro" id="IPR043522">
    <property type="entry name" value="DDIAS"/>
</dbReference>
<dbReference type="Proteomes" id="UP000266861">
    <property type="component" value="Unassembled WGS sequence"/>
</dbReference>
<feature type="compositionally biased region" description="Acidic residues" evidence="1">
    <location>
        <begin position="291"/>
        <end position="300"/>
    </location>
</feature>
<protein>
    <submittedName>
        <fullName evidence="2">Uncharacterized protein</fullName>
    </submittedName>
</protein>
<name>A0A397H9E5_9GLOM</name>
<reference evidence="2 3" key="1">
    <citation type="submission" date="2018-08" db="EMBL/GenBank/DDBJ databases">
        <title>Genome and evolution of the arbuscular mycorrhizal fungus Diversispora epigaea (formerly Glomus versiforme) and its bacterial endosymbionts.</title>
        <authorList>
            <person name="Sun X."/>
            <person name="Fei Z."/>
            <person name="Harrison M."/>
        </authorList>
    </citation>
    <scope>NUCLEOTIDE SEQUENCE [LARGE SCALE GENOMIC DNA]</scope>
    <source>
        <strain evidence="2 3">IT104</strain>
    </source>
</reference>
<dbReference type="OrthoDB" id="2437150at2759"/>
<organism evidence="2 3">
    <name type="scientific">Diversispora epigaea</name>
    <dbReference type="NCBI Taxonomy" id="1348612"/>
    <lineage>
        <taxon>Eukaryota</taxon>
        <taxon>Fungi</taxon>
        <taxon>Fungi incertae sedis</taxon>
        <taxon>Mucoromycota</taxon>
        <taxon>Glomeromycotina</taxon>
        <taxon>Glomeromycetes</taxon>
        <taxon>Diversisporales</taxon>
        <taxon>Diversisporaceae</taxon>
        <taxon>Diversispora</taxon>
    </lineage>
</organism>
<dbReference type="AlphaFoldDB" id="A0A397H9E5"/>
<dbReference type="Gene3D" id="2.40.50.140">
    <property type="entry name" value="Nucleic acid-binding proteins"/>
    <property type="match status" value="1"/>
</dbReference>
<dbReference type="GO" id="GO:0005634">
    <property type="term" value="C:nucleus"/>
    <property type="evidence" value="ECO:0007669"/>
    <property type="project" value="TreeGrafter"/>
</dbReference>
<evidence type="ECO:0000313" key="3">
    <source>
        <dbReference type="Proteomes" id="UP000266861"/>
    </source>
</evidence>
<feature type="region of interest" description="Disordered" evidence="1">
    <location>
        <begin position="185"/>
        <end position="215"/>
    </location>
</feature>
<dbReference type="PANTHER" id="PTHR35537:SF1">
    <property type="entry name" value="DNA DAMAGE-INDUCED APOPTOSIS SUPPRESSOR PROTEIN"/>
    <property type="match status" value="1"/>
</dbReference>
<dbReference type="SUPFAM" id="SSF50249">
    <property type="entry name" value="Nucleic acid-binding proteins"/>
    <property type="match status" value="1"/>
</dbReference>
<dbReference type="EMBL" id="PQFF01000330">
    <property type="protein sequence ID" value="RHZ59329.1"/>
    <property type="molecule type" value="Genomic_DNA"/>
</dbReference>
<proteinExistence type="predicted"/>
<comment type="caution">
    <text evidence="2">The sequence shown here is derived from an EMBL/GenBank/DDBJ whole genome shotgun (WGS) entry which is preliminary data.</text>
</comment>
<sequence>MSRNIQCPIIKVIRQKEFIYPACKECSKKLDLNKIYYNNKWINSNNNNNNNNDDDYDDNNKNKENRRPELLLVKDKLSLNRITCDHCKVTCKTLDLTYRYRLCLLISIDDAYLQKVTIFGSSFDEIFGCSATKFNNFKDQSLLDINLFEFNYLVHNALDWILSGEIYLFIFNQIQWNLLQQQNLDDDNDDDHNNGDVNEGDDDDDDNSKQNNLNNLNNLNKLNKLNKLSIIASNIQPMIKPSLTVVDYIKNFEDKWETFYQGNSNSNNNNEDEEKEKEIFVNNIYGKTFDDDNDDDDDSSDDHGDNHSNNKELFYQENLHQKDNTSLINKMINLSLK</sequence>
<evidence type="ECO:0000256" key="1">
    <source>
        <dbReference type="SAM" id="MobiDB-lite"/>
    </source>
</evidence>